<dbReference type="RefSeq" id="XP_018583836.1">
    <property type="nucleotide sequence ID" value="XM_018728320.2"/>
</dbReference>
<feature type="transmembrane region" description="Helical" evidence="10">
    <location>
        <begin position="43"/>
        <end position="63"/>
    </location>
</feature>
<evidence type="ECO:0000256" key="8">
    <source>
        <dbReference type="ARBA" id="ARBA00023136"/>
    </source>
</evidence>
<evidence type="ECO:0000256" key="9">
    <source>
        <dbReference type="ARBA" id="ARBA00037350"/>
    </source>
</evidence>
<evidence type="ECO:0000256" key="1">
    <source>
        <dbReference type="ARBA" id="ARBA00004141"/>
    </source>
</evidence>
<dbReference type="InterPro" id="IPR007273">
    <property type="entry name" value="SCAMP"/>
</dbReference>
<sequence>MTERVNNFPPLPSVIPIKPCFYQNFEEEIPPQYRQLVRRAYNLWMLYSATLCVNVISCIAWWAGGGDGVNFGFSLLWLLIFSPCSYTCWFRPLYKGFRADSSFNFMLFFFVFFCQCVFVIIQAVGISGWGACGWLATVMFFSKNVASAVVMLFSAVQFTIVAVLMVVLLVKVHQFYRGGGGSFQRAQEEWSSGAWKSAPVRDAGFNAIASSGSNLPHYPAAVPSYPDNSSW</sequence>
<reference evidence="11 12" key="1">
    <citation type="submission" date="2019-04" db="EMBL/GenBank/DDBJ databases">
        <authorList>
            <consortium name="Wellcome Sanger Institute Data Sharing"/>
        </authorList>
    </citation>
    <scope>NUCLEOTIDE SEQUENCE [LARGE SCALE GENOMIC DNA]</scope>
</reference>
<evidence type="ECO:0000256" key="4">
    <source>
        <dbReference type="ARBA" id="ARBA00022553"/>
    </source>
</evidence>
<gene>
    <name evidence="11" type="primary">scamp4</name>
</gene>
<keyword evidence="12" id="KW-1185">Reference proteome</keyword>
<evidence type="ECO:0000256" key="7">
    <source>
        <dbReference type="ARBA" id="ARBA00022989"/>
    </source>
</evidence>
<feature type="transmembrane region" description="Helical" evidence="10">
    <location>
        <begin position="102"/>
        <end position="125"/>
    </location>
</feature>
<evidence type="ECO:0000256" key="2">
    <source>
        <dbReference type="ARBA" id="ARBA00010482"/>
    </source>
</evidence>
<feature type="transmembrane region" description="Helical" evidence="10">
    <location>
        <begin position="69"/>
        <end position="90"/>
    </location>
</feature>
<dbReference type="GO" id="GO:0015031">
    <property type="term" value="P:protein transport"/>
    <property type="evidence" value="ECO:0007669"/>
    <property type="project" value="UniProtKB-KW"/>
</dbReference>
<name>A0A8C9VRF8_SCLFO</name>
<evidence type="ECO:0000256" key="3">
    <source>
        <dbReference type="ARBA" id="ARBA00022448"/>
    </source>
</evidence>
<dbReference type="CTD" id="113178"/>
<comment type="subcellular location">
    <subcellularLocation>
        <location evidence="1 10">Membrane</location>
        <topology evidence="1 10">Multi-pass membrane protein</topology>
    </subcellularLocation>
</comment>
<evidence type="ECO:0000256" key="10">
    <source>
        <dbReference type="RuleBase" id="RU363122"/>
    </source>
</evidence>
<evidence type="ECO:0000256" key="6">
    <source>
        <dbReference type="ARBA" id="ARBA00022927"/>
    </source>
</evidence>
<keyword evidence="8 10" id="KW-0472">Membrane</keyword>
<dbReference type="GeneTree" id="ENSGT00940000166572"/>
<comment type="similarity">
    <text evidence="2 10">Belongs to the SCAMP family.</text>
</comment>
<protein>
    <recommendedName>
        <fullName evidence="10">Secretory carrier-associated membrane protein</fullName>
        <shortName evidence="10">Secretory carrier membrane protein</shortName>
    </recommendedName>
</protein>
<evidence type="ECO:0000313" key="11">
    <source>
        <dbReference type="Ensembl" id="ENSSFOP00015063747.1"/>
    </source>
</evidence>
<accession>A0A8C9VRF8</accession>
<dbReference type="PANTHER" id="PTHR10687:SF11">
    <property type="entry name" value="SECRETORY CARRIER-ASSOCIATED MEMBRANE PROTEIN 4"/>
    <property type="match status" value="1"/>
</dbReference>
<dbReference type="Ensembl" id="ENSSFOT00015051565.1">
    <property type="protein sequence ID" value="ENSSFOP00015063747.1"/>
    <property type="gene ID" value="ENSSFOG00015030848.1"/>
</dbReference>
<dbReference type="Pfam" id="PF04144">
    <property type="entry name" value="SCAMP"/>
    <property type="match status" value="1"/>
</dbReference>
<dbReference type="KEGG" id="sfm:108919918"/>
<proteinExistence type="inferred from homology"/>
<comment type="function">
    <text evidence="9">Probably involved in membrane protein trafficking.</text>
</comment>
<dbReference type="GO" id="GO:0055038">
    <property type="term" value="C:recycling endosome membrane"/>
    <property type="evidence" value="ECO:0007669"/>
    <property type="project" value="TreeGrafter"/>
</dbReference>
<dbReference type="OrthoDB" id="242866at2759"/>
<keyword evidence="4" id="KW-0597">Phosphoprotein</keyword>
<evidence type="ECO:0000313" key="12">
    <source>
        <dbReference type="Proteomes" id="UP000694397"/>
    </source>
</evidence>
<keyword evidence="6" id="KW-0653">Protein transport</keyword>
<keyword evidence="3 10" id="KW-0813">Transport</keyword>
<feature type="transmembrane region" description="Helical" evidence="10">
    <location>
        <begin position="145"/>
        <end position="170"/>
    </location>
</feature>
<keyword evidence="5 10" id="KW-0812">Transmembrane</keyword>
<reference evidence="11" key="2">
    <citation type="submission" date="2025-08" db="UniProtKB">
        <authorList>
            <consortium name="Ensembl"/>
        </authorList>
    </citation>
    <scope>IDENTIFICATION</scope>
</reference>
<dbReference type="RefSeq" id="XP_018583835.1">
    <property type="nucleotide sequence ID" value="XM_018728319.2"/>
</dbReference>
<dbReference type="Proteomes" id="UP000694397">
    <property type="component" value="Chromosome 9"/>
</dbReference>
<dbReference type="PANTHER" id="PTHR10687">
    <property type="entry name" value="SECRETORY CARRIER-ASSOCIATED MEMBRANE PROTEIN SCAMP"/>
    <property type="match status" value="1"/>
</dbReference>
<evidence type="ECO:0000256" key="5">
    <source>
        <dbReference type="ARBA" id="ARBA00022692"/>
    </source>
</evidence>
<organism evidence="11 12">
    <name type="scientific">Scleropages formosus</name>
    <name type="common">Asian bonytongue</name>
    <name type="synonym">Osteoglossum formosum</name>
    <dbReference type="NCBI Taxonomy" id="113540"/>
    <lineage>
        <taxon>Eukaryota</taxon>
        <taxon>Metazoa</taxon>
        <taxon>Chordata</taxon>
        <taxon>Craniata</taxon>
        <taxon>Vertebrata</taxon>
        <taxon>Euteleostomi</taxon>
        <taxon>Actinopterygii</taxon>
        <taxon>Neopterygii</taxon>
        <taxon>Teleostei</taxon>
        <taxon>Osteoglossocephala</taxon>
        <taxon>Osteoglossomorpha</taxon>
        <taxon>Osteoglossiformes</taxon>
        <taxon>Osteoglossidae</taxon>
        <taxon>Scleropages</taxon>
    </lineage>
</organism>
<reference evidence="11" key="3">
    <citation type="submission" date="2025-09" db="UniProtKB">
        <authorList>
            <consortium name="Ensembl"/>
        </authorList>
    </citation>
    <scope>IDENTIFICATION</scope>
</reference>
<keyword evidence="7 10" id="KW-1133">Transmembrane helix</keyword>
<dbReference type="GO" id="GO:0032588">
    <property type="term" value="C:trans-Golgi network membrane"/>
    <property type="evidence" value="ECO:0007669"/>
    <property type="project" value="TreeGrafter"/>
</dbReference>
<dbReference type="AlphaFoldDB" id="A0A8C9VRF8"/>
<dbReference type="GeneID" id="108919918"/>